<dbReference type="FunFam" id="3.30.1490.20:FF:000018">
    <property type="entry name" value="Biotin carboxylase"/>
    <property type="match status" value="1"/>
</dbReference>
<dbReference type="EC" id="6.3.4.14" evidence="10"/>
<evidence type="ECO:0000259" key="9">
    <source>
        <dbReference type="PROSITE" id="PS50979"/>
    </source>
</evidence>
<dbReference type="OrthoDB" id="9807469at2"/>
<keyword evidence="4 7" id="KW-0067">ATP-binding</keyword>
<dbReference type="PANTHER" id="PTHR18866:SF33">
    <property type="entry name" value="METHYLCROTONOYL-COA CARBOXYLASE SUBUNIT ALPHA, MITOCHONDRIAL-RELATED"/>
    <property type="match status" value="1"/>
</dbReference>
<dbReference type="InterPro" id="IPR005482">
    <property type="entry name" value="Biotin_COase_C"/>
</dbReference>
<dbReference type="InterPro" id="IPR005481">
    <property type="entry name" value="BC-like_N"/>
</dbReference>
<dbReference type="NCBIfam" id="NF006367">
    <property type="entry name" value="PRK08591.1"/>
    <property type="match status" value="1"/>
</dbReference>
<keyword evidence="11" id="KW-1185">Reference proteome</keyword>
<feature type="domain" description="Biotin carboxylation" evidence="9">
    <location>
        <begin position="3"/>
        <end position="447"/>
    </location>
</feature>
<dbReference type="InterPro" id="IPR011761">
    <property type="entry name" value="ATP-grasp"/>
</dbReference>
<accession>A0A5A8F039</accession>
<evidence type="ECO:0000256" key="4">
    <source>
        <dbReference type="ARBA" id="ARBA00022840"/>
    </source>
</evidence>
<dbReference type="InterPro" id="IPR050856">
    <property type="entry name" value="Biotin_carboxylase_complex"/>
</dbReference>
<dbReference type="Pfam" id="PF00289">
    <property type="entry name" value="Biotin_carb_N"/>
    <property type="match status" value="1"/>
</dbReference>
<protein>
    <submittedName>
        <fullName evidence="10">Acetyl-CoA carboxylase biotin carboxylase subunit</fullName>
        <ecNumber evidence="10">6.3.4.14</ecNumber>
    </submittedName>
</protein>
<dbReference type="PROSITE" id="PS50979">
    <property type="entry name" value="BC"/>
    <property type="match status" value="1"/>
</dbReference>
<comment type="caution">
    <text evidence="10">The sequence shown here is derived from an EMBL/GenBank/DDBJ whole genome shotgun (WGS) entry which is preliminary data.</text>
</comment>
<dbReference type="SUPFAM" id="SSF56059">
    <property type="entry name" value="Glutathione synthetase ATP-binding domain-like"/>
    <property type="match status" value="1"/>
</dbReference>
<evidence type="ECO:0000256" key="5">
    <source>
        <dbReference type="ARBA" id="ARBA00022842"/>
    </source>
</evidence>
<dbReference type="GO" id="GO:0046872">
    <property type="term" value="F:metal ion binding"/>
    <property type="evidence" value="ECO:0007669"/>
    <property type="project" value="UniProtKB-KW"/>
</dbReference>
<dbReference type="SMART" id="SM00878">
    <property type="entry name" value="Biotin_carb_C"/>
    <property type="match status" value="1"/>
</dbReference>
<dbReference type="GO" id="GO:2001295">
    <property type="term" value="P:malonyl-CoA biosynthetic process"/>
    <property type="evidence" value="ECO:0007669"/>
    <property type="project" value="UniProtKB-UniPathway"/>
</dbReference>
<feature type="domain" description="ATP-grasp" evidence="8">
    <location>
        <begin position="121"/>
        <end position="318"/>
    </location>
</feature>
<dbReference type="UniPathway" id="UPA00655">
    <property type="reaction ID" value="UER00711"/>
</dbReference>
<evidence type="ECO:0000256" key="7">
    <source>
        <dbReference type="PROSITE-ProRule" id="PRU00409"/>
    </source>
</evidence>
<dbReference type="PANTHER" id="PTHR18866">
    <property type="entry name" value="CARBOXYLASE:PYRUVATE/ACETYL-COA/PROPIONYL-COA CARBOXYLASE"/>
    <property type="match status" value="1"/>
</dbReference>
<dbReference type="InterPro" id="IPR004549">
    <property type="entry name" value="Acetyl_CoA_COase_biotin_COase"/>
</dbReference>
<dbReference type="RefSeq" id="WP_149267009.1">
    <property type="nucleotide sequence ID" value="NZ_VFJB01000008.1"/>
</dbReference>
<evidence type="ECO:0000256" key="3">
    <source>
        <dbReference type="ARBA" id="ARBA00022741"/>
    </source>
</evidence>
<evidence type="ECO:0000256" key="6">
    <source>
        <dbReference type="ARBA" id="ARBA00023267"/>
    </source>
</evidence>
<dbReference type="InterPro" id="IPR016185">
    <property type="entry name" value="PreATP-grasp_dom_sf"/>
</dbReference>
<dbReference type="AlphaFoldDB" id="A0A5A8F039"/>
<evidence type="ECO:0000259" key="8">
    <source>
        <dbReference type="PROSITE" id="PS50975"/>
    </source>
</evidence>
<dbReference type="EMBL" id="VFJB01000008">
    <property type="protein sequence ID" value="KAA0257336.1"/>
    <property type="molecule type" value="Genomic_DNA"/>
</dbReference>
<sequence>MPEIKKVLVANRGEIAIRVFRTCRKMGIETVAIYTHADRKAPHVRYADEAYCITDSPADTSYLKMDRIIDIAKKTGAAIHPGYGFYAENADFARACADSGIIFIGPSPEHIELMGSKTGARKAMMEAGVPVVPGTEDPVKDLEEARKVADEIGYPIMLKAVHGGGGKGMRLVEKPEDLESAFRTAQSEALNAFGSSEVYIEKFIVQPHHVEIQVIGDKHGNALHLFERECSIQRRHQKVIEEAPSPFITDETRAKMYEVAVKAVKKLGYYSAGTLEFIVGADQNFYFLEMNTRLQVEHPVTELITGVDLVNQMIRVAAGQELMYKQEDIQRRGHAIECRIYAEDPTNNFAPSPGLITVYEEPGGPNVRVDSGAYQGYEVPLYYDPMIAKLCTVGKDREYAIRNMRRALSEYKIAGIKTSIPFHIRVLKNETFLSGNYDTGFIDNKFDMEDLKRRENEDVTVPVIAAAIKQFLSEKIAAERAVTRPDVGESTWKRSGKLYNICNRLA</sequence>
<dbReference type="InterPro" id="IPR011054">
    <property type="entry name" value="Rudment_hybrid_motif"/>
</dbReference>
<dbReference type="Pfam" id="PF02785">
    <property type="entry name" value="Biotin_carb_C"/>
    <property type="match status" value="1"/>
</dbReference>
<dbReference type="FunFam" id="3.30.470.20:FF:000028">
    <property type="entry name" value="Methylcrotonoyl-CoA carboxylase subunit alpha, mitochondrial"/>
    <property type="match status" value="1"/>
</dbReference>
<dbReference type="GO" id="GO:0005524">
    <property type="term" value="F:ATP binding"/>
    <property type="evidence" value="ECO:0007669"/>
    <property type="project" value="UniProtKB-UniRule"/>
</dbReference>
<keyword evidence="6" id="KW-0092">Biotin</keyword>
<dbReference type="PROSITE" id="PS00867">
    <property type="entry name" value="CPSASE_2"/>
    <property type="match status" value="1"/>
</dbReference>
<organism evidence="10 11">
    <name type="scientific">Deferribacter autotrophicus</name>
    <dbReference type="NCBI Taxonomy" id="500465"/>
    <lineage>
        <taxon>Bacteria</taxon>
        <taxon>Pseudomonadati</taxon>
        <taxon>Deferribacterota</taxon>
        <taxon>Deferribacteres</taxon>
        <taxon>Deferribacterales</taxon>
        <taxon>Deferribacteraceae</taxon>
        <taxon>Deferribacter</taxon>
    </lineage>
</organism>
<proteinExistence type="predicted"/>
<dbReference type="PROSITE" id="PS50975">
    <property type="entry name" value="ATP_GRASP"/>
    <property type="match status" value="1"/>
</dbReference>
<dbReference type="SUPFAM" id="SSF52440">
    <property type="entry name" value="PreATP-grasp domain"/>
    <property type="match status" value="1"/>
</dbReference>
<gene>
    <name evidence="10" type="primary">accC</name>
    <name evidence="10" type="ORF">FHQ18_09830</name>
</gene>
<dbReference type="InterPro" id="IPR005479">
    <property type="entry name" value="CPAse_ATP-bd"/>
</dbReference>
<dbReference type="FunFam" id="3.40.50.20:FF:000010">
    <property type="entry name" value="Propionyl-CoA carboxylase subunit alpha"/>
    <property type="match status" value="1"/>
</dbReference>
<dbReference type="Gene3D" id="3.30.470.20">
    <property type="entry name" value="ATP-grasp fold, B domain"/>
    <property type="match status" value="1"/>
</dbReference>
<dbReference type="InterPro" id="IPR011764">
    <property type="entry name" value="Biotin_carboxylation_dom"/>
</dbReference>
<dbReference type="Pfam" id="PF02786">
    <property type="entry name" value="CPSase_L_D2"/>
    <property type="match status" value="1"/>
</dbReference>
<evidence type="ECO:0000256" key="2">
    <source>
        <dbReference type="ARBA" id="ARBA00022723"/>
    </source>
</evidence>
<dbReference type="NCBIfam" id="TIGR00514">
    <property type="entry name" value="accC"/>
    <property type="match status" value="1"/>
</dbReference>
<dbReference type="SUPFAM" id="SSF51246">
    <property type="entry name" value="Rudiment single hybrid motif"/>
    <property type="match status" value="1"/>
</dbReference>
<keyword evidence="3 7" id="KW-0547">Nucleotide-binding</keyword>
<dbReference type="GO" id="GO:0004075">
    <property type="term" value="F:biotin carboxylase activity"/>
    <property type="evidence" value="ECO:0007669"/>
    <property type="project" value="UniProtKB-EC"/>
</dbReference>
<evidence type="ECO:0000313" key="11">
    <source>
        <dbReference type="Proteomes" id="UP000322876"/>
    </source>
</evidence>
<evidence type="ECO:0000313" key="10">
    <source>
        <dbReference type="EMBL" id="KAA0257336.1"/>
    </source>
</evidence>
<keyword evidence="1 10" id="KW-0436">Ligase</keyword>
<reference evidence="10 11" key="1">
    <citation type="submission" date="2019-06" db="EMBL/GenBank/DDBJ databases">
        <title>Genomic insights into carbon and energy metabolism of Deferribacter autotrophicus revealed new metabolic traits in the phylum Deferribacteres.</title>
        <authorList>
            <person name="Slobodkin A.I."/>
            <person name="Slobodkina G.B."/>
            <person name="Allioux M."/>
            <person name="Alain K."/>
            <person name="Jebbar M."/>
            <person name="Shadrin V."/>
            <person name="Kublanov I.V."/>
            <person name="Toshchakov S.V."/>
            <person name="Bonch-Osmolovskaya E.A."/>
        </authorList>
    </citation>
    <scope>NUCLEOTIDE SEQUENCE [LARGE SCALE GENOMIC DNA]</scope>
    <source>
        <strain evidence="10 11">SL50</strain>
    </source>
</reference>
<dbReference type="Proteomes" id="UP000322876">
    <property type="component" value="Unassembled WGS sequence"/>
</dbReference>
<name>A0A5A8F039_9BACT</name>
<keyword evidence="5" id="KW-0460">Magnesium</keyword>
<keyword evidence="2" id="KW-0479">Metal-binding</keyword>
<evidence type="ECO:0000256" key="1">
    <source>
        <dbReference type="ARBA" id="ARBA00022598"/>
    </source>
</evidence>